<dbReference type="GO" id="GO:0030544">
    <property type="term" value="F:Hsp70 protein binding"/>
    <property type="evidence" value="ECO:0007669"/>
    <property type="project" value="TreeGrafter"/>
</dbReference>
<proteinExistence type="predicted"/>
<sequence length="1897" mass="219571">MVKGNRTLCILDPLCKYATAADKRKPGSRYYDLDDLEDIVPDVFVPYHEEQLMGDEGTIFRFPLRKTPSEIWDKPIDTEHLTSLLGQFKTEASRSLFFLNHIHKVLFSSVENGQIINEYSITIKMSPGDDTQKREFHKKRQKFAEIIKNKTQITTEPVLQIQTKMTLLVFDKNNQNLEPDEETWFVVERIGFNEGDVPKDVYHAYSAGKLGLLPQGGVAVPLSNVEQLQFSAFCVLPLPIKTGLPMNVNGHFALNHEARRNLWEDNKESLQVTWNRTLMSSVVAPSYIAAIEKQRDICKESTHTWNSEHYVRKQLTKYFKYFPSVNKAEDANWKYMCTEVYRQIAEGTCLFPTISTEIRTINSIFPISTFKVAWICLKKKDSEFQSVFCLEDKHSVDPYSVVSIMKLLNLQVIDLSSNLYEDMKACRIKVESVTPDIVTIFLQSHSNVNSDSCKIVGLGNDIQISTFKTIWNVEKLLMYCKKSKSFNQQLPNLPLCISNDNILMAFSETRPMYVTKHCNIMHGLEAKFINKNLYYTMKDINSSCLKKFTLQDFDILIKHVLSPRSYRDSVTSFTWNPEQKKLPNQDWLRDVWNFFADVTAIDNSEKEETYHSVIHTLSTWYLLPVRKGHQQELHRIGMSKYILLGESFITNKPLFDALKNIEMPELDSNILLRRNTSPIQKQYVEAAYKKAEKMVVSYGNLSGVFECFVYNLKQYEKVISEDDCCAILEYFNDNFSTLEEFFSTSEIVQKLRSIPLFITLSGYNRNISNSNTKVIVVSTNIPDCGIKEWATASDIVLLTENTRIKPLYMKLGFNHCNASELYSKYIILKFHNMPQEAQLEHLKYIRDNLLLQGIDREFNCVQEEMIEKLSKCPFLRKNSTFVCAEEFCSPRNYLFSVMCSEDEFPPHPYNIKVWDNFMELIGMKMEPSPEMVLRFAKTISEEGLQSLSEETEFKSSLLLQHLLTRSTLLEELKCAPFSSIRSIRFIKPFELDISNCLLHIHKQYLNRGLVSFEDCTLFNKDVLPLVWTSTHVLPDYVTFNTEDRKDVLKYLGVHDLPTIEHVVKNLQHIAGSIHDKCSNESSFVTEDVALFLKDLFLKHYTFVEKNGLAHKCLMDLKATPIVFYNEEKICLLCDQVVLLLQDHEIIKPYIMRIPAEYLCCTKLFRSLGAQETTLPYHFAEVLRCLHCISCEENSQPSILGPNEKKDILVPAVRNLFLKIRSEYHIGLNITELYLPNREFILHLSKTLIVSDNNKLEKRANYFNNERFFAGLEKLNLQLEFSAYILKLLPNEIKPKFLSEILKEKLLKALECQAGDKIQMLSQFVKTPEFIEGLLRLVFDEKLKQTSQFGMDTRACHLNEQEQSRILKQIGKIKFKQVSGLETALFFEGQQLEESTEMKKAFVKSDMIGDTKSWIMYCVDNGSDLQEWLNNIQLAFVKLLEKITKRGLHKNQVYVHTLLHSISNPDLISDKLDNEEIVQLHYANVSTDIYPDPGTFVPLSLHYLLDNSFSDFKVNDYVAMLLYEEEENNTGQFTDANYLYAKVLKCIDDSQNDIAQFEQVYLLDIGEIEAKKVPAFKIFKFHRRRASKSKDIVPSDNTFNSDDSQTLDELLKDVKKQFIMIIKITDETKRRLLIRRLRAKWHPDQNFGNEKNTTIIFQFIESLISDLKDGKLIDKDFNEQSRYRGEDLPKSPYYATPPQYYQNNTQSHSTFTHGENREKVSIPRVARKWLRQAECDRDAAEALHPKATPIPAFNWICYQCHQSAEKALKAMWYNEDANNVFNSHDLSSIAIGLPQELTDLAEDMSAEKALKAMWYNEDANNVFNSHDLSSIAIGLPQELTDLAEDMVRIVGHHTRMRYPNQMSGDDIPSTIYSKHDADQCLMIASRIISFVSHRIRET</sequence>
<dbReference type="OrthoDB" id="6140196at2759"/>
<feature type="domain" description="Sacsin/Nov" evidence="2">
    <location>
        <begin position="5"/>
        <end position="114"/>
    </location>
</feature>
<accession>A0A6J8C5A5</accession>
<evidence type="ECO:0000313" key="4">
    <source>
        <dbReference type="Proteomes" id="UP000507470"/>
    </source>
</evidence>
<gene>
    <name evidence="3" type="ORF">MCOR_25404</name>
</gene>
<dbReference type="PANTHER" id="PTHR15600">
    <property type="entry name" value="SACSIN"/>
    <property type="match status" value="1"/>
</dbReference>
<evidence type="ECO:0000259" key="1">
    <source>
        <dbReference type="Pfam" id="PF05168"/>
    </source>
</evidence>
<name>A0A6J8C5A5_MYTCO</name>
<dbReference type="SUPFAM" id="SSF81593">
    <property type="entry name" value="Nucleotidyltransferase substrate binding subunit/domain"/>
    <property type="match status" value="2"/>
</dbReference>
<reference evidence="3 4" key="1">
    <citation type="submission" date="2020-06" db="EMBL/GenBank/DDBJ databases">
        <authorList>
            <person name="Li R."/>
            <person name="Bekaert M."/>
        </authorList>
    </citation>
    <scope>NUCLEOTIDE SEQUENCE [LARGE SCALE GENOMIC DNA]</scope>
    <source>
        <strain evidence="4">wild</strain>
    </source>
</reference>
<dbReference type="Pfam" id="PF05168">
    <property type="entry name" value="HEPN"/>
    <property type="match status" value="2"/>
</dbReference>
<dbReference type="InterPro" id="IPR052972">
    <property type="entry name" value="Sacsin_chaperone_reg"/>
</dbReference>
<dbReference type="InterPro" id="IPR058210">
    <property type="entry name" value="SACS/Nov_dom"/>
</dbReference>
<dbReference type="InterPro" id="IPR007842">
    <property type="entry name" value="HEPN_dom"/>
</dbReference>
<dbReference type="Proteomes" id="UP000507470">
    <property type="component" value="Unassembled WGS sequence"/>
</dbReference>
<dbReference type="PANTHER" id="PTHR15600:SF42">
    <property type="entry name" value="SACSIN"/>
    <property type="match status" value="1"/>
</dbReference>
<dbReference type="EMBL" id="CACVKT020004498">
    <property type="protein sequence ID" value="CAC5390294.1"/>
    <property type="molecule type" value="Genomic_DNA"/>
</dbReference>
<protein>
    <recommendedName>
        <fullName evidence="5">HEPN domain-containing protein</fullName>
    </recommendedName>
</protein>
<evidence type="ECO:0000313" key="3">
    <source>
        <dbReference type="EMBL" id="CAC5390294.1"/>
    </source>
</evidence>
<organism evidence="3 4">
    <name type="scientific">Mytilus coruscus</name>
    <name type="common">Sea mussel</name>
    <dbReference type="NCBI Taxonomy" id="42192"/>
    <lineage>
        <taxon>Eukaryota</taxon>
        <taxon>Metazoa</taxon>
        <taxon>Spiralia</taxon>
        <taxon>Lophotrochozoa</taxon>
        <taxon>Mollusca</taxon>
        <taxon>Bivalvia</taxon>
        <taxon>Autobranchia</taxon>
        <taxon>Pteriomorphia</taxon>
        <taxon>Mytilida</taxon>
        <taxon>Mytiloidea</taxon>
        <taxon>Mytilidae</taxon>
        <taxon>Mytilinae</taxon>
        <taxon>Mytilus</taxon>
    </lineage>
</organism>
<feature type="domain" description="HEPN" evidence="1">
    <location>
        <begin position="1725"/>
        <end position="1797"/>
    </location>
</feature>
<evidence type="ECO:0000259" key="2">
    <source>
        <dbReference type="Pfam" id="PF25794"/>
    </source>
</evidence>
<evidence type="ECO:0008006" key="5">
    <source>
        <dbReference type="Google" id="ProtNLM"/>
    </source>
</evidence>
<dbReference type="Gene3D" id="1.20.120.330">
    <property type="entry name" value="Nucleotidyltransferases domain 2"/>
    <property type="match status" value="2"/>
</dbReference>
<feature type="domain" description="HEPN" evidence="1">
    <location>
        <begin position="1804"/>
        <end position="1891"/>
    </location>
</feature>
<dbReference type="Pfam" id="PF25794">
    <property type="entry name" value="SACS"/>
    <property type="match status" value="1"/>
</dbReference>
<keyword evidence="4" id="KW-1185">Reference proteome</keyword>